<protein>
    <submittedName>
        <fullName evidence="1">Uncharacterized protein</fullName>
    </submittedName>
</protein>
<name>A0AAD7NUI2_9AGAR</name>
<dbReference type="Proteomes" id="UP001215280">
    <property type="component" value="Unassembled WGS sequence"/>
</dbReference>
<sequence length="180" mass="20166">MGLVGLSLAFGATGACTRKVTFSKSTMKYLTVRSSLRSTPVRSPSMATDLPFPGMGLKFAQHAVLWNRHRTRKALSVVLVSVRYCTAWISKVASLVLMLQGSPQTCTVAWRRRSKFSGDPRGANYKECQHRMEINTHLNCVPKNMILDWSEILRVYPDGRSRTCGMYIDATAHVRKLTIV</sequence>
<accession>A0AAD7NUI2</accession>
<organism evidence="1 2">
    <name type="scientific">Mycena maculata</name>
    <dbReference type="NCBI Taxonomy" id="230809"/>
    <lineage>
        <taxon>Eukaryota</taxon>
        <taxon>Fungi</taxon>
        <taxon>Dikarya</taxon>
        <taxon>Basidiomycota</taxon>
        <taxon>Agaricomycotina</taxon>
        <taxon>Agaricomycetes</taxon>
        <taxon>Agaricomycetidae</taxon>
        <taxon>Agaricales</taxon>
        <taxon>Marasmiineae</taxon>
        <taxon>Mycenaceae</taxon>
        <taxon>Mycena</taxon>
    </lineage>
</organism>
<evidence type="ECO:0000313" key="2">
    <source>
        <dbReference type="Proteomes" id="UP001215280"/>
    </source>
</evidence>
<reference evidence="1" key="1">
    <citation type="submission" date="2023-03" db="EMBL/GenBank/DDBJ databases">
        <title>Massive genome expansion in bonnet fungi (Mycena s.s.) driven by repeated elements and novel gene families across ecological guilds.</title>
        <authorList>
            <consortium name="Lawrence Berkeley National Laboratory"/>
            <person name="Harder C.B."/>
            <person name="Miyauchi S."/>
            <person name="Viragh M."/>
            <person name="Kuo A."/>
            <person name="Thoen E."/>
            <person name="Andreopoulos B."/>
            <person name="Lu D."/>
            <person name="Skrede I."/>
            <person name="Drula E."/>
            <person name="Henrissat B."/>
            <person name="Morin E."/>
            <person name="Kohler A."/>
            <person name="Barry K."/>
            <person name="LaButti K."/>
            <person name="Morin E."/>
            <person name="Salamov A."/>
            <person name="Lipzen A."/>
            <person name="Mereny Z."/>
            <person name="Hegedus B."/>
            <person name="Baldrian P."/>
            <person name="Stursova M."/>
            <person name="Weitz H."/>
            <person name="Taylor A."/>
            <person name="Grigoriev I.V."/>
            <person name="Nagy L.G."/>
            <person name="Martin F."/>
            <person name="Kauserud H."/>
        </authorList>
    </citation>
    <scope>NUCLEOTIDE SEQUENCE</scope>
    <source>
        <strain evidence="1">CBHHK188m</strain>
    </source>
</reference>
<dbReference type="AlphaFoldDB" id="A0AAD7NUI2"/>
<proteinExistence type="predicted"/>
<comment type="caution">
    <text evidence="1">The sequence shown here is derived from an EMBL/GenBank/DDBJ whole genome shotgun (WGS) entry which is preliminary data.</text>
</comment>
<evidence type="ECO:0000313" key="1">
    <source>
        <dbReference type="EMBL" id="KAJ7775597.1"/>
    </source>
</evidence>
<gene>
    <name evidence="1" type="ORF">DFH07DRAFT_799173</name>
</gene>
<dbReference type="EMBL" id="JARJLG010000014">
    <property type="protein sequence ID" value="KAJ7775597.1"/>
    <property type="molecule type" value="Genomic_DNA"/>
</dbReference>
<keyword evidence="2" id="KW-1185">Reference proteome</keyword>